<organism evidence="2 3">
    <name type="scientific">Snodgrassella alvi</name>
    <dbReference type="NCBI Taxonomy" id="1196083"/>
    <lineage>
        <taxon>Bacteria</taxon>
        <taxon>Pseudomonadati</taxon>
        <taxon>Pseudomonadota</taxon>
        <taxon>Betaproteobacteria</taxon>
        <taxon>Neisseriales</taxon>
        <taxon>Neisseriaceae</taxon>
        <taxon>Snodgrassella</taxon>
    </lineage>
</organism>
<proteinExistence type="predicted"/>
<evidence type="ECO:0000313" key="3">
    <source>
        <dbReference type="Proteomes" id="UP000230202"/>
    </source>
</evidence>
<protein>
    <recommendedName>
        <fullName evidence="1">VOC domain-containing protein</fullName>
    </recommendedName>
</protein>
<reference evidence="2" key="1">
    <citation type="journal article" date="2017" name="MBio">
        <title>Type VI secretion-mediated competition in the bee gut microbiome.</title>
        <authorList>
            <person name="Steele M.I."/>
            <person name="Kwong W.K."/>
            <person name="Powell J.E."/>
            <person name="Whiteley M."/>
            <person name="Moran N.A."/>
        </authorList>
    </citation>
    <scope>NUCLEOTIDE SEQUENCE [LARGE SCALE GENOMIC DNA]</scope>
    <source>
        <strain evidence="2">WkB273</strain>
    </source>
</reference>
<evidence type="ECO:0000313" key="2">
    <source>
        <dbReference type="EMBL" id="PIT41352.1"/>
    </source>
</evidence>
<gene>
    <name evidence="2" type="ORF">BHC54_00935</name>
</gene>
<dbReference type="Gene3D" id="3.10.180.10">
    <property type="entry name" value="2,3-Dihydroxybiphenyl 1,2-Dioxygenase, domain 1"/>
    <property type="match status" value="1"/>
</dbReference>
<dbReference type="CDD" id="cd07253">
    <property type="entry name" value="GLOD5"/>
    <property type="match status" value="1"/>
</dbReference>
<keyword evidence="3" id="KW-1185">Reference proteome</keyword>
<dbReference type="SUPFAM" id="SSF54593">
    <property type="entry name" value="Glyoxalase/Bleomycin resistance protein/Dihydroxybiphenyl dioxygenase"/>
    <property type="match status" value="1"/>
</dbReference>
<dbReference type="RefSeq" id="WP_100151468.1">
    <property type="nucleotide sequence ID" value="NZ_MEIL01000016.1"/>
</dbReference>
<sequence length="129" mass="14632">MQIKTLDHLVLTVKDIQASTAFYTKILGMRESRFADNRTALHFGQMKINLHQQGHEFNPKALYPTPGSADLCFIVEQALEEVIAMLQEHHIPLEKQPSSRHGACGKMTSIYIRDPDNNLIELANYPQNS</sequence>
<dbReference type="EMBL" id="MEIL01000016">
    <property type="protein sequence ID" value="PIT41352.1"/>
    <property type="molecule type" value="Genomic_DNA"/>
</dbReference>
<evidence type="ECO:0000259" key="1">
    <source>
        <dbReference type="PROSITE" id="PS51819"/>
    </source>
</evidence>
<dbReference type="InterPro" id="IPR004360">
    <property type="entry name" value="Glyas_Fos-R_dOase_dom"/>
</dbReference>
<dbReference type="InterPro" id="IPR037523">
    <property type="entry name" value="VOC_core"/>
</dbReference>
<dbReference type="PANTHER" id="PTHR21366">
    <property type="entry name" value="GLYOXALASE FAMILY PROTEIN"/>
    <property type="match status" value="1"/>
</dbReference>
<dbReference type="Proteomes" id="UP000230202">
    <property type="component" value="Unassembled WGS sequence"/>
</dbReference>
<feature type="domain" description="VOC" evidence="1">
    <location>
        <begin position="5"/>
        <end position="125"/>
    </location>
</feature>
<dbReference type="Pfam" id="PF00903">
    <property type="entry name" value="Glyoxalase"/>
    <property type="match status" value="1"/>
</dbReference>
<accession>A0A2N9X930</accession>
<dbReference type="InterPro" id="IPR029068">
    <property type="entry name" value="Glyas_Bleomycin-R_OHBP_Dase"/>
</dbReference>
<dbReference type="PANTHER" id="PTHR21366:SF14">
    <property type="entry name" value="GLYOXALASE DOMAIN-CONTAINING PROTEIN 5"/>
    <property type="match status" value="1"/>
</dbReference>
<dbReference type="InterPro" id="IPR050383">
    <property type="entry name" value="GlyoxalaseI/FosfomycinResist"/>
</dbReference>
<dbReference type="AlphaFoldDB" id="A0A2N9X930"/>
<comment type="caution">
    <text evidence="2">The sequence shown here is derived from an EMBL/GenBank/DDBJ whole genome shotgun (WGS) entry which is preliminary data.</text>
</comment>
<name>A0A2N9X930_9NEIS</name>
<dbReference type="PROSITE" id="PS51819">
    <property type="entry name" value="VOC"/>
    <property type="match status" value="1"/>
</dbReference>